<keyword evidence="2" id="KW-0805">Transcription regulation</keyword>
<evidence type="ECO:0000259" key="5">
    <source>
        <dbReference type="PROSITE" id="PS50931"/>
    </source>
</evidence>
<dbReference type="Pfam" id="PF03466">
    <property type="entry name" value="LysR_substrate"/>
    <property type="match status" value="1"/>
</dbReference>
<dbReference type="InterPro" id="IPR058163">
    <property type="entry name" value="LysR-type_TF_proteobact-type"/>
</dbReference>
<dbReference type="PANTHER" id="PTHR30537:SF79">
    <property type="entry name" value="TRANSCRIPTIONAL REGULATOR-RELATED"/>
    <property type="match status" value="1"/>
</dbReference>
<reference evidence="6 7" key="1">
    <citation type="submission" date="2015-12" db="EMBL/GenBank/DDBJ databases">
        <authorList>
            <person name="Shamseldin A."/>
            <person name="Moawad H."/>
            <person name="Abd El-Rahim W.M."/>
            <person name="Sadowsky M.J."/>
        </authorList>
    </citation>
    <scope>NUCLEOTIDE SEQUENCE [LARGE SCALE GENOMIC DNA]</scope>
    <source>
        <strain evidence="6 7">ZGT118</strain>
    </source>
</reference>
<name>A0A0X3TLP5_9RHOB</name>
<dbReference type="Gene3D" id="1.10.10.10">
    <property type="entry name" value="Winged helix-like DNA-binding domain superfamily/Winged helix DNA-binding domain"/>
    <property type="match status" value="1"/>
</dbReference>
<dbReference type="OrthoDB" id="9813056at2"/>
<dbReference type="Gene3D" id="3.40.190.10">
    <property type="entry name" value="Periplasmic binding protein-like II"/>
    <property type="match status" value="2"/>
</dbReference>
<dbReference type="RefSeq" id="WP_068348620.1">
    <property type="nucleotide sequence ID" value="NZ_LQBQ01000035.1"/>
</dbReference>
<dbReference type="Proteomes" id="UP000053791">
    <property type="component" value="Unassembled WGS sequence"/>
</dbReference>
<feature type="domain" description="HTH lysR-type" evidence="5">
    <location>
        <begin position="11"/>
        <end position="68"/>
    </location>
</feature>
<dbReference type="InterPro" id="IPR036390">
    <property type="entry name" value="WH_DNA-bd_sf"/>
</dbReference>
<dbReference type="STRING" id="1685379.AVO45_12355"/>
<dbReference type="GO" id="GO:0043565">
    <property type="term" value="F:sequence-specific DNA binding"/>
    <property type="evidence" value="ECO:0007669"/>
    <property type="project" value="TreeGrafter"/>
</dbReference>
<evidence type="ECO:0000313" key="6">
    <source>
        <dbReference type="EMBL" id="KUJ76569.1"/>
    </source>
</evidence>
<dbReference type="PROSITE" id="PS50931">
    <property type="entry name" value="HTH_LYSR"/>
    <property type="match status" value="1"/>
</dbReference>
<dbReference type="SUPFAM" id="SSF46785">
    <property type="entry name" value="Winged helix' DNA-binding domain"/>
    <property type="match status" value="1"/>
</dbReference>
<evidence type="ECO:0000256" key="2">
    <source>
        <dbReference type="ARBA" id="ARBA00023015"/>
    </source>
</evidence>
<keyword evidence="3" id="KW-0238">DNA-binding</keyword>
<dbReference type="InterPro" id="IPR000847">
    <property type="entry name" value="LysR_HTH_N"/>
</dbReference>
<evidence type="ECO:0000313" key="7">
    <source>
        <dbReference type="Proteomes" id="UP000053791"/>
    </source>
</evidence>
<dbReference type="PRINTS" id="PR00039">
    <property type="entry name" value="HTHLYSR"/>
</dbReference>
<dbReference type="InterPro" id="IPR005119">
    <property type="entry name" value="LysR_subst-bd"/>
</dbReference>
<dbReference type="EMBL" id="LQBQ01000035">
    <property type="protein sequence ID" value="KUJ76569.1"/>
    <property type="molecule type" value="Genomic_DNA"/>
</dbReference>
<dbReference type="AlphaFoldDB" id="A0A0X3TLP5"/>
<dbReference type="SUPFAM" id="SSF53850">
    <property type="entry name" value="Periplasmic binding protein-like II"/>
    <property type="match status" value="1"/>
</dbReference>
<comment type="similarity">
    <text evidence="1">Belongs to the LysR transcriptional regulatory family.</text>
</comment>
<gene>
    <name evidence="6" type="ORF">AVO45_12355</name>
</gene>
<keyword evidence="4" id="KW-0804">Transcription</keyword>
<dbReference type="InterPro" id="IPR036388">
    <property type="entry name" value="WH-like_DNA-bd_sf"/>
</dbReference>
<organism evidence="6 7">
    <name type="scientific">Ruegeria marisrubri</name>
    <dbReference type="NCBI Taxonomy" id="1685379"/>
    <lineage>
        <taxon>Bacteria</taxon>
        <taxon>Pseudomonadati</taxon>
        <taxon>Pseudomonadota</taxon>
        <taxon>Alphaproteobacteria</taxon>
        <taxon>Rhodobacterales</taxon>
        <taxon>Roseobacteraceae</taxon>
        <taxon>Ruegeria</taxon>
    </lineage>
</organism>
<sequence>MPVAPPRPKSFPLNALRAFEAAARLGGFAAAADELGVSPGAVSAHVKGLEEDLGAPLFDRNARGVTPTALARRVLPDLTQAFDALGNATQTLRAVAMPHVVHVVALPSVAQLWLSPRLPELRAAAPEIEISLTAMEAPPNLKRAPYDLYLFFGDMPGETLAPDVIFPVCAPALAERLNTPEDLLGLPCLSDTSWSGDWRHWADAAMPGTDFTPRGPVFSLYSLAVEETVNGAGVLIGHQALIAPYLRSGQLVAPFETRVTLPSSLKLWSPRPLRPNTPAGKVAKWLRETA</sequence>
<dbReference type="GO" id="GO:0003700">
    <property type="term" value="F:DNA-binding transcription factor activity"/>
    <property type="evidence" value="ECO:0007669"/>
    <property type="project" value="InterPro"/>
</dbReference>
<dbReference type="GO" id="GO:0006351">
    <property type="term" value="P:DNA-templated transcription"/>
    <property type="evidence" value="ECO:0007669"/>
    <property type="project" value="TreeGrafter"/>
</dbReference>
<accession>A0A0X3TLP5</accession>
<evidence type="ECO:0000256" key="1">
    <source>
        <dbReference type="ARBA" id="ARBA00009437"/>
    </source>
</evidence>
<dbReference type="PANTHER" id="PTHR30537">
    <property type="entry name" value="HTH-TYPE TRANSCRIPTIONAL REGULATOR"/>
    <property type="match status" value="1"/>
</dbReference>
<dbReference type="Pfam" id="PF00126">
    <property type="entry name" value="HTH_1"/>
    <property type="match status" value="1"/>
</dbReference>
<evidence type="ECO:0000256" key="3">
    <source>
        <dbReference type="ARBA" id="ARBA00023125"/>
    </source>
</evidence>
<evidence type="ECO:0000256" key="4">
    <source>
        <dbReference type="ARBA" id="ARBA00023163"/>
    </source>
</evidence>
<comment type="caution">
    <text evidence="6">The sequence shown here is derived from an EMBL/GenBank/DDBJ whole genome shotgun (WGS) entry which is preliminary data.</text>
</comment>
<protein>
    <submittedName>
        <fullName evidence="6">LysR family transcriptional regulator</fullName>
    </submittedName>
</protein>
<proteinExistence type="inferred from homology"/>
<keyword evidence="7" id="KW-1185">Reference proteome</keyword>